<evidence type="ECO:0000313" key="2">
    <source>
        <dbReference type="EMBL" id="SDH53339.1"/>
    </source>
</evidence>
<evidence type="ECO:0000313" key="3">
    <source>
        <dbReference type="Proteomes" id="UP000199492"/>
    </source>
</evidence>
<name>A0A1G8D7K7_9FLAO</name>
<dbReference type="Proteomes" id="UP000199492">
    <property type="component" value="Unassembled WGS sequence"/>
</dbReference>
<keyword evidence="1" id="KW-0812">Transmembrane</keyword>
<gene>
    <name evidence="2" type="ORF">SAMN04489796_103134</name>
</gene>
<dbReference type="RefSeq" id="WP_092467439.1">
    <property type="nucleotide sequence ID" value="NZ_FNCZ01000003.1"/>
</dbReference>
<feature type="transmembrane region" description="Helical" evidence="1">
    <location>
        <begin position="12"/>
        <end position="29"/>
    </location>
</feature>
<organism evidence="2 3">
    <name type="scientific">Winogradskyella thalassocola</name>
    <dbReference type="NCBI Taxonomy" id="262004"/>
    <lineage>
        <taxon>Bacteria</taxon>
        <taxon>Pseudomonadati</taxon>
        <taxon>Bacteroidota</taxon>
        <taxon>Flavobacteriia</taxon>
        <taxon>Flavobacteriales</taxon>
        <taxon>Flavobacteriaceae</taxon>
        <taxon>Winogradskyella</taxon>
    </lineage>
</organism>
<keyword evidence="1" id="KW-0472">Membrane</keyword>
<protein>
    <submittedName>
        <fullName evidence="2">Uncharacterized protein</fullName>
    </submittedName>
</protein>
<evidence type="ECO:0000256" key="1">
    <source>
        <dbReference type="SAM" id="Phobius"/>
    </source>
</evidence>
<dbReference type="AlphaFoldDB" id="A0A1G8D7K7"/>
<sequence>MNFLLKTNWLEILLIFVIIYVVSYVGVYYKDWIKPQNTKGKTTTDKRNDIKSRYQPKALAKEQTYNNFSKKDTLKSLIRERMIKVIKETSEKSPMKDTPLEGLIIQNAIGTASEKYKVHFLKERHKLGMTEQEIKSVVDEVTKEMLERFLE</sequence>
<dbReference type="STRING" id="262004.SAMN04489796_103134"/>
<keyword evidence="1" id="KW-1133">Transmembrane helix</keyword>
<dbReference type="EMBL" id="FNCZ01000003">
    <property type="protein sequence ID" value="SDH53339.1"/>
    <property type="molecule type" value="Genomic_DNA"/>
</dbReference>
<reference evidence="3" key="1">
    <citation type="submission" date="2016-10" db="EMBL/GenBank/DDBJ databases">
        <authorList>
            <person name="Varghese N."/>
            <person name="Submissions S."/>
        </authorList>
    </citation>
    <scope>NUCLEOTIDE SEQUENCE [LARGE SCALE GENOMIC DNA]</scope>
    <source>
        <strain evidence="3">DSM 15363</strain>
    </source>
</reference>
<proteinExistence type="predicted"/>
<accession>A0A1G8D7K7</accession>
<keyword evidence="3" id="KW-1185">Reference proteome</keyword>